<comment type="catalytic activity">
    <reaction evidence="1 8">
        <text>an S-substituted glutathione + H2O = an S-substituted L-cysteinylglycine + L-glutamate</text>
        <dbReference type="Rhea" id="RHEA:59468"/>
        <dbReference type="ChEBI" id="CHEBI:15377"/>
        <dbReference type="ChEBI" id="CHEBI:29985"/>
        <dbReference type="ChEBI" id="CHEBI:90779"/>
        <dbReference type="ChEBI" id="CHEBI:143103"/>
        <dbReference type="EC" id="3.4.19.13"/>
    </reaction>
</comment>
<evidence type="ECO:0000256" key="4">
    <source>
        <dbReference type="ARBA" id="ARBA00009381"/>
    </source>
</evidence>
<dbReference type="GO" id="GO:0006751">
    <property type="term" value="P:glutathione catabolic process"/>
    <property type="evidence" value="ECO:0007669"/>
    <property type="project" value="UniProtKB-UniRule"/>
</dbReference>
<dbReference type="NCBIfam" id="TIGR00066">
    <property type="entry name" value="g_glut_trans"/>
    <property type="match status" value="1"/>
</dbReference>
<gene>
    <name evidence="10" type="ORF">OGATHE_003637</name>
</gene>
<comment type="pathway">
    <text evidence="3 8">Sulfur metabolism; glutathione metabolism.</text>
</comment>
<dbReference type="EC" id="3.4.19.13" evidence="8"/>
<keyword evidence="8" id="KW-0012">Acyltransferase</keyword>
<dbReference type="GO" id="GO:0005886">
    <property type="term" value="C:plasma membrane"/>
    <property type="evidence" value="ECO:0007669"/>
    <property type="project" value="TreeGrafter"/>
</dbReference>
<dbReference type="InterPro" id="IPR000101">
    <property type="entry name" value="GGT_peptidase"/>
</dbReference>
<keyword evidence="9" id="KW-1133">Transmembrane helix</keyword>
<feature type="binding site" evidence="7">
    <location>
        <position position="531"/>
    </location>
    <ligand>
        <name>L-glutamate</name>
        <dbReference type="ChEBI" id="CHEBI:29985"/>
    </ligand>
</feature>
<name>A0A9P8P3Z5_9ASCO</name>
<evidence type="ECO:0000256" key="8">
    <source>
        <dbReference type="RuleBase" id="RU368068"/>
    </source>
</evidence>
<dbReference type="FunFam" id="3.60.20.40:FF:000001">
    <property type="entry name" value="Gamma-glutamyltranspeptidase 1"/>
    <property type="match status" value="1"/>
</dbReference>
<dbReference type="Gene3D" id="3.60.20.40">
    <property type="match status" value="1"/>
</dbReference>
<comment type="similarity">
    <text evidence="4">Belongs to the gamma-glutamyltransferase family.</text>
</comment>
<organism evidence="10 11">
    <name type="scientific">Ogataea polymorpha</name>
    <dbReference type="NCBI Taxonomy" id="460523"/>
    <lineage>
        <taxon>Eukaryota</taxon>
        <taxon>Fungi</taxon>
        <taxon>Dikarya</taxon>
        <taxon>Ascomycota</taxon>
        <taxon>Saccharomycotina</taxon>
        <taxon>Pichiomycetes</taxon>
        <taxon>Pichiales</taxon>
        <taxon>Pichiaceae</taxon>
        <taxon>Ogataea</taxon>
    </lineage>
</organism>
<comment type="catalytic activity">
    <reaction evidence="5 8">
        <text>an N-terminal (5-L-glutamyl)-[peptide] + an alpha-amino acid = 5-L-glutamyl amino acid + an N-terminal L-alpha-aminoacyl-[peptide]</text>
        <dbReference type="Rhea" id="RHEA:23904"/>
        <dbReference type="Rhea" id="RHEA-COMP:9780"/>
        <dbReference type="Rhea" id="RHEA-COMP:9795"/>
        <dbReference type="ChEBI" id="CHEBI:77644"/>
        <dbReference type="ChEBI" id="CHEBI:78597"/>
        <dbReference type="ChEBI" id="CHEBI:78599"/>
        <dbReference type="ChEBI" id="CHEBI:78608"/>
        <dbReference type="EC" id="2.3.2.2"/>
    </reaction>
</comment>
<evidence type="ECO:0000256" key="1">
    <source>
        <dbReference type="ARBA" id="ARBA00001049"/>
    </source>
</evidence>
<feature type="binding site" evidence="7">
    <location>
        <position position="479"/>
    </location>
    <ligand>
        <name>L-glutamate</name>
        <dbReference type="ChEBI" id="CHEBI:29985"/>
    </ligand>
</feature>
<dbReference type="GO" id="GO:0000324">
    <property type="term" value="C:fungal-type vacuole"/>
    <property type="evidence" value="ECO:0007669"/>
    <property type="project" value="TreeGrafter"/>
</dbReference>
<feature type="active site" description="Nucleophile" evidence="6">
    <location>
        <position position="437"/>
    </location>
</feature>
<evidence type="ECO:0000256" key="5">
    <source>
        <dbReference type="ARBA" id="ARBA00047417"/>
    </source>
</evidence>
<dbReference type="Pfam" id="PF01019">
    <property type="entry name" value="G_glu_transpept"/>
    <property type="match status" value="1"/>
</dbReference>
<dbReference type="SUPFAM" id="SSF56235">
    <property type="entry name" value="N-terminal nucleophile aminohydrolases (Ntn hydrolases)"/>
    <property type="match status" value="1"/>
</dbReference>
<accession>A0A9P8P3Z5</accession>
<keyword evidence="9" id="KW-0472">Membrane</keyword>
<keyword evidence="8" id="KW-0378">Hydrolase</keyword>
<dbReference type="EMBL" id="JAEUBD010001178">
    <property type="protein sequence ID" value="KAH3664822.1"/>
    <property type="molecule type" value="Genomic_DNA"/>
</dbReference>
<evidence type="ECO:0000256" key="3">
    <source>
        <dbReference type="ARBA" id="ARBA00005115"/>
    </source>
</evidence>
<evidence type="ECO:0000256" key="9">
    <source>
        <dbReference type="SAM" id="Phobius"/>
    </source>
</evidence>
<feature type="binding site" evidence="7">
    <location>
        <position position="151"/>
    </location>
    <ligand>
        <name>L-glutamate</name>
        <dbReference type="ChEBI" id="CHEBI:29985"/>
    </ligand>
</feature>
<evidence type="ECO:0000256" key="6">
    <source>
        <dbReference type="PIRSR" id="PIRSR600101-1"/>
    </source>
</evidence>
<dbReference type="GO" id="GO:0036374">
    <property type="term" value="F:glutathione hydrolase activity"/>
    <property type="evidence" value="ECO:0007669"/>
    <property type="project" value="UniProtKB-UniRule"/>
</dbReference>
<dbReference type="GO" id="GO:0103068">
    <property type="term" value="F:leukotriene C4 gamma-glutamyl transferase activity"/>
    <property type="evidence" value="ECO:0007669"/>
    <property type="project" value="UniProtKB-EC"/>
</dbReference>
<comment type="function">
    <text evidence="8">Cleaves the gamma-glutamyl peptide bond of glutathione and glutathione conjugates.</text>
</comment>
<dbReference type="Proteomes" id="UP000788993">
    <property type="component" value="Unassembled WGS sequence"/>
</dbReference>
<dbReference type="PRINTS" id="PR01210">
    <property type="entry name" value="GGTRANSPTASE"/>
</dbReference>
<evidence type="ECO:0000313" key="10">
    <source>
        <dbReference type="EMBL" id="KAH3664822.1"/>
    </source>
</evidence>
<proteinExistence type="inferred from homology"/>
<dbReference type="Gene3D" id="1.10.246.130">
    <property type="match status" value="1"/>
</dbReference>
<reference evidence="10" key="2">
    <citation type="submission" date="2021-01" db="EMBL/GenBank/DDBJ databases">
        <authorList>
            <person name="Schikora-Tamarit M.A."/>
        </authorList>
    </citation>
    <scope>NUCLEOTIDE SEQUENCE</scope>
    <source>
        <strain evidence="10">NCAIM Y.01608</strain>
    </source>
</reference>
<keyword evidence="8" id="KW-0808">Transferase</keyword>
<evidence type="ECO:0000256" key="7">
    <source>
        <dbReference type="PIRSR" id="PIRSR600101-2"/>
    </source>
</evidence>
<reference evidence="10" key="1">
    <citation type="journal article" date="2021" name="Open Biol.">
        <title>Shared evolutionary footprints suggest mitochondrial oxidative damage underlies multiple complex I losses in fungi.</title>
        <authorList>
            <person name="Schikora-Tamarit M.A."/>
            <person name="Marcet-Houben M."/>
            <person name="Nosek J."/>
            <person name="Gabaldon T."/>
        </authorList>
    </citation>
    <scope>NUCLEOTIDE SEQUENCE</scope>
    <source>
        <strain evidence="10">NCAIM Y.01608</strain>
    </source>
</reference>
<protein>
    <recommendedName>
        <fullName evidence="8">Glutathione hydrolase</fullName>
        <ecNumber evidence="8">2.3.2.2</ecNumber>
        <ecNumber evidence="8">3.4.19.13</ecNumber>
    </recommendedName>
    <alternativeName>
        <fullName evidence="8">Gamma-glutamyltransferase</fullName>
    </alternativeName>
    <alternativeName>
        <fullName evidence="8">Gamma-glutamyltranspeptidase</fullName>
    </alternativeName>
</protein>
<dbReference type="AlphaFoldDB" id="A0A9P8P3Z5"/>
<dbReference type="PANTHER" id="PTHR11686">
    <property type="entry name" value="GAMMA GLUTAMYL TRANSPEPTIDASE"/>
    <property type="match status" value="1"/>
</dbReference>
<keyword evidence="9" id="KW-0812">Transmembrane</keyword>
<feature type="binding site" evidence="7">
    <location>
        <begin position="455"/>
        <end position="457"/>
    </location>
    <ligand>
        <name>L-glutamate</name>
        <dbReference type="ChEBI" id="CHEBI:29985"/>
    </ligand>
</feature>
<sequence length="626" mass="68679">MDGFEDQPLLGLSAGHKKSPGLRYRLRTKLVVTAVALMALLVVYLSWPSHYKPPDLPKYPAHVPFIGGPTWNPQTNLTARGSHGGVASDSALCSQLGVEILKKGGFAADAAVTTCLCIGATNTMFSAGIGGGAFITTRKHGEDGAVSIDAREMAPAKAHKDMFNGREVLSKFGGLAVAIPGELQGLYELHRLHGSGKVSWEELIMPVVDILEGGFEVNELLGLALSAYKSYFHDYRRDWEFVFKDGRLLRPGELMRRPQLAATLRQVAQNGSATIFYDPHGPIAPHLARQVQRMGGVLQAEDFARYQAVIEPALVMNNFSRRPLDIYTSSGASSGLALLSGLKIIDTFEPAKNKDFAVRESHRLVETMKWLASVRSNLGDVGVLSDNKTAREFRDARYSRLASEEWCGATAGKINDNRTLPWQAYEPAYQPNEPHGTSHLSVVDRYHNAVSLTTTVNLLFGSLVHDPVTGIILNDEMDDFSIPTSKNAFGLQPSVYNYIEPFKRPLSSTSPSIVVDRATGKVDMVIGAAGGSRITTAVLEALVRTYHYDMGLVETIAFPRLHHQLLPETLYVENPAREEFVQGMKQLGHSVEMIDHSTAMNGIRLQNDTITALSDYWRKLGQAVCY</sequence>
<dbReference type="PANTHER" id="PTHR11686:SF9">
    <property type="entry name" value="RE13973P"/>
    <property type="match status" value="1"/>
</dbReference>
<keyword evidence="11" id="KW-1185">Reference proteome</keyword>
<dbReference type="InterPro" id="IPR029055">
    <property type="entry name" value="Ntn_hydrolases_N"/>
</dbReference>
<comment type="catalytic activity">
    <reaction evidence="2 8">
        <text>glutathione + H2O = L-cysteinylglycine + L-glutamate</text>
        <dbReference type="Rhea" id="RHEA:28807"/>
        <dbReference type="ChEBI" id="CHEBI:15377"/>
        <dbReference type="ChEBI" id="CHEBI:29985"/>
        <dbReference type="ChEBI" id="CHEBI:57925"/>
        <dbReference type="ChEBI" id="CHEBI:61694"/>
        <dbReference type="EC" id="3.4.19.13"/>
    </reaction>
</comment>
<dbReference type="InterPro" id="IPR043137">
    <property type="entry name" value="GGT_ssub_C"/>
</dbReference>
<feature type="binding site" evidence="7">
    <location>
        <begin position="507"/>
        <end position="508"/>
    </location>
    <ligand>
        <name>L-glutamate</name>
        <dbReference type="ChEBI" id="CHEBI:29985"/>
    </ligand>
</feature>
<comment type="caution">
    <text evidence="10">The sequence shown here is derived from an EMBL/GenBank/DDBJ whole genome shotgun (WGS) entry which is preliminary data.</text>
</comment>
<evidence type="ECO:0000313" key="11">
    <source>
        <dbReference type="Proteomes" id="UP000788993"/>
    </source>
</evidence>
<feature type="transmembrane region" description="Helical" evidence="9">
    <location>
        <begin position="26"/>
        <end position="47"/>
    </location>
</feature>
<dbReference type="InterPro" id="IPR043138">
    <property type="entry name" value="GGT_lsub"/>
</dbReference>
<evidence type="ECO:0000256" key="2">
    <source>
        <dbReference type="ARBA" id="ARBA00001089"/>
    </source>
</evidence>
<dbReference type="EC" id="2.3.2.2" evidence="8"/>